<organism evidence="1 2">
    <name type="scientific">Adhaeribacter rhizoryzae</name>
    <dbReference type="NCBI Taxonomy" id="2607907"/>
    <lineage>
        <taxon>Bacteria</taxon>
        <taxon>Pseudomonadati</taxon>
        <taxon>Bacteroidota</taxon>
        <taxon>Cytophagia</taxon>
        <taxon>Cytophagales</taxon>
        <taxon>Hymenobacteraceae</taxon>
        <taxon>Adhaeribacter</taxon>
    </lineage>
</organism>
<sequence length="141" mass="17108">MEEVYFKDDCLTLYYNRQHQTVRAVWNGFLSGETLRQAIEQCTRLLDEEKPLYWLADNRKMKAIRQKDQEWIQAYLVPKIVASSLRKMATLVSEDIFNRMAIENLFVRAHDQIKFDHQYFKNEKEATQWLDEKYSMMSQWQ</sequence>
<dbReference type="Pfam" id="PF11964">
    <property type="entry name" value="SpoIIAA-like"/>
    <property type="match status" value="1"/>
</dbReference>
<evidence type="ECO:0000313" key="2">
    <source>
        <dbReference type="Proteomes" id="UP000323426"/>
    </source>
</evidence>
<dbReference type="InterPro" id="IPR021866">
    <property type="entry name" value="SpoIIAA-like"/>
</dbReference>
<dbReference type="EMBL" id="VWSF01000007">
    <property type="protein sequence ID" value="KAA5546438.1"/>
    <property type="molecule type" value="Genomic_DNA"/>
</dbReference>
<reference evidence="1 2" key="1">
    <citation type="submission" date="2019-09" db="EMBL/GenBank/DDBJ databases">
        <title>Genome sequence and assembly of Adhaeribacter sp.</title>
        <authorList>
            <person name="Chhetri G."/>
        </authorList>
    </citation>
    <scope>NUCLEOTIDE SEQUENCE [LARGE SCALE GENOMIC DNA]</scope>
    <source>
        <strain evidence="1 2">DK36</strain>
    </source>
</reference>
<dbReference type="RefSeq" id="WP_150088485.1">
    <property type="nucleotide sequence ID" value="NZ_VWSF01000007.1"/>
</dbReference>
<dbReference type="Proteomes" id="UP000323426">
    <property type="component" value="Unassembled WGS sequence"/>
</dbReference>
<gene>
    <name evidence="1" type="ORF">F0145_11140</name>
</gene>
<accession>A0A5M6DFZ3</accession>
<dbReference type="AlphaFoldDB" id="A0A5M6DFZ3"/>
<proteinExistence type="predicted"/>
<evidence type="ECO:0008006" key="3">
    <source>
        <dbReference type="Google" id="ProtNLM"/>
    </source>
</evidence>
<name>A0A5M6DFZ3_9BACT</name>
<evidence type="ECO:0000313" key="1">
    <source>
        <dbReference type="EMBL" id="KAA5546438.1"/>
    </source>
</evidence>
<protein>
    <recommendedName>
        <fullName evidence="3">STAS/SEC14 domain-containing protein</fullName>
    </recommendedName>
</protein>
<comment type="caution">
    <text evidence="1">The sequence shown here is derived from an EMBL/GenBank/DDBJ whole genome shotgun (WGS) entry which is preliminary data.</text>
</comment>
<keyword evidence="2" id="KW-1185">Reference proteome</keyword>